<dbReference type="GeneID" id="24096930"/>
<evidence type="ECO:0000313" key="4">
    <source>
        <dbReference type="Proteomes" id="UP000006352"/>
    </source>
</evidence>
<dbReference type="InParanoid" id="J4H2S2"/>
<dbReference type="PROSITE" id="PS00061">
    <property type="entry name" value="ADH_SHORT"/>
    <property type="match status" value="1"/>
</dbReference>
<evidence type="ECO:0000256" key="2">
    <source>
        <dbReference type="RuleBase" id="RU000363"/>
    </source>
</evidence>
<dbReference type="AlphaFoldDB" id="J4H2S2"/>
<dbReference type="PANTHER" id="PTHR43975">
    <property type="entry name" value="ZGC:101858"/>
    <property type="match status" value="1"/>
</dbReference>
<reference evidence="3 4" key="1">
    <citation type="journal article" date="2012" name="Appl. Environ. Microbiol.">
        <title>Short-read sequencing for genomic analysis of the brown rot fungus Fibroporia radiculosa.</title>
        <authorList>
            <person name="Tang J.D."/>
            <person name="Perkins A.D."/>
            <person name="Sonstegard T.S."/>
            <person name="Schroeder S.G."/>
            <person name="Burgess S.C."/>
            <person name="Diehl S.V."/>
        </authorList>
    </citation>
    <scope>NUCLEOTIDE SEQUENCE [LARGE SCALE GENOMIC DNA]</scope>
    <source>
        <strain evidence="3 4">TFFH 294</strain>
    </source>
</reference>
<dbReference type="InterPro" id="IPR002347">
    <property type="entry name" value="SDR_fam"/>
</dbReference>
<dbReference type="STRING" id="599839.J4H2S2"/>
<comment type="similarity">
    <text evidence="2">Belongs to the short-chain dehydrogenases/reductases (SDR) family.</text>
</comment>
<dbReference type="PRINTS" id="PR00080">
    <property type="entry name" value="SDRFAMILY"/>
</dbReference>
<dbReference type="SUPFAM" id="SSF51735">
    <property type="entry name" value="NAD(P)-binding Rossmann-fold domains"/>
    <property type="match status" value="1"/>
</dbReference>
<keyword evidence="4" id="KW-1185">Reference proteome</keyword>
<dbReference type="Proteomes" id="UP000006352">
    <property type="component" value="Unassembled WGS sequence"/>
</dbReference>
<dbReference type="RefSeq" id="XP_012181302.1">
    <property type="nucleotide sequence ID" value="XM_012325912.1"/>
</dbReference>
<sequence>MDSPDLGVQFVPTRRFDTYPAIDPAKANLKDKVVLITGASRGIGKVIATSFTQAGVSGLILLARSDLTDTKSACEAAKRPGQSLKVLTITADTSRPEQISSAFEKIRETFERLDIVVNNAGYLAEYDLIADSDLDQVWQTWAVNMLGTYAMTRAALPWLIESGGDKTIVNVGSLAGLMKLPKLSAYNTSKLALLRFTELTMVEYGDKGVLAHFVHPGLIDTGMAAKVPFRARGGGIPPYDTPELAAHTIVWLVSERRDWLAGRYVSAQWDMEELSAKEQEIVDGDKLKVKMVV</sequence>
<protein>
    <submittedName>
        <fullName evidence="3">Uncharacterized protein</fullName>
    </submittedName>
</protein>
<organism evidence="3 4">
    <name type="scientific">Fibroporia radiculosa</name>
    <dbReference type="NCBI Taxonomy" id="599839"/>
    <lineage>
        <taxon>Eukaryota</taxon>
        <taxon>Fungi</taxon>
        <taxon>Dikarya</taxon>
        <taxon>Basidiomycota</taxon>
        <taxon>Agaricomycotina</taxon>
        <taxon>Agaricomycetes</taxon>
        <taxon>Polyporales</taxon>
        <taxon>Fibroporiaceae</taxon>
        <taxon>Fibroporia</taxon>
    </lineage>
</organism>
<name>J4H2S2_9APHY</name>
<accession>J4H2S2</accession>
<gene>
    <name evidence="3" type="ORF">FIBRA_04095</name>
</gene>
<dbReference type="InterPro" id="IPR036291">
    <property type="entry name" value="NAD(P)-bd_dom_sf"/>
</dbReference>
<dbReference type="OrthoDB" id="1933717at2759"/>
<dbReference type="InterPro" id="IPR020904">
    <property type="entry name" value="Sc_DH/Rdtase_CS"/>
</dbReference>
<dbReference type="PANTHER" id="PTHR43975:SF2">
    <property type="entry name" value="EG:BACR7A4.14 PROTEIN-RELATED"/>
    <property type="match status" value="1"/>
</dbReference>
<dbReference type="PRINTS" id="PR00081">
    <property type="entry name" value="GDHRDH"/>
</dbReference>
<dbReference type="EMBL" id="HE797059">
    <property type="protein sequence ID" value="CCM02019.1"/>
    <property type="molecule type" value="Genomic_DNA"/>
</dbReference>
<dbReference type="HOGENOM" id="CLU_010194_8_0_1"/>
<evidence type="ECO:0000313" key="3">
    <source>
        <dbReference type="EMBL" id="CCM02019.1"/>
    </source>
</evidence>
<keyword evidence="1" id="KW-0521">NADP</keyword>
<dbReference type="Gene3D" id="3.40.50.720">
    <property type="entry name" value="NAD(P)-binding Rossmann-like Domain"/>
    <property type="match status" value="1"/>
</dbReference>
<dbReference type="CDD" id="cd05233">
    <property type="entry name" value="SDR_c"/>
    <property type="match status" value="1"/>
</dbReference>
<evidence type="ECO:0000256" key="1">
    <source>
        <dbReference type="ARBA" id="ARBA00022857"/>
    </source>
</evidence>
<dbReference type="Pfam" id="PF00106">
    <property type="entry name" value="adh_short"/>
    <property type="match status" value="1"/>
</dbReference>
<proteinExistence type="inferred from homology"/>